<evidence type="ECO:0000256" key="1">
    <source>
        <dbReference type="ARBA" id="ARBA00002633"/>
    </source>
</evidence>
<dbReference type="InterPro" id="IPR022973">
    <property type="entry name" value="Ribosomal_uL10_bac"/>
</dbReference>
<evidence type="ECO:0000256" key="6">
    <source>
        <dbReference type="HAMAP-Rule" id="MF_00362"/>
    </source>
</evidence>
<keyword evidence="3 6" id="KW-0689">Ribosomal protein</keyword>
<dbReference type="Gene3D" id="6.10.250.290">
    <property type="match status" value="1"/>
</dbReference>
<gene>
    <name evidence="6 7" type="primary">rplJ</name>
    <name evidence="7" type="ORF">COX41_05020</name>
</gene>
<dbReference type="HAMAP" id="MF_00362">
    <property type="entry name" value="Ribosomal_uL10"/>
    <property type="match status" value="1"/>
</dbReference>
<comment type="subunit">
    <text evidence="6">Part of the ribosomal stalk of the 50S ribosomal subunit. The N-terminus interacts with L11 and the large rRNA to form the base of the stalk. The C-terminus forms an elongated spine to which L12 dimers bind in a sequential fashion forming a multimeric L10(L12)X complex.</text>
</comment>
<dbReference type="InterPro" id="IPR043141">
    <property type="entry name" value="Ribosomal_uL10-like_sf"/>
</dbReference>
<dbReference type="InterPro" id="IPR047865">
    <property type="entry name" value="Ribosomal_uL10_bac_type"/>
</dbReference>
<organism evidence="7 8">
    <name type="scientific">Candidatus Sherwoodlollariibacterium unditelluris</name>
    <dbReference type="NCBI Taxonomy" id="1974757"/>
    <lineage>
        <taxon>Bacteria</taxon>
        <taxon>Pseudomonadati</taxon>
        <taxon>Candidatus Omnitrophota</taxon>
        <taxon>Candidatus Sherwoodlollariibacterium</taxon>
    </lineage>
</organism>
<dbReference type="AlphaFoldDB" id="A0A2G9YKI6"/>
<dbReference type="EMBL" id="PCRK01000124">
    <property type="protein sequence ID" value="PIP19041.1"/>
    <property type="molecule type" value="Genomic_DNA"/>
</dbReference>
<dbReference type="GO" id="GO:0070180">
    <property type="term" value="F:large ribosomal subunit rRNA binding"/>
    <property type="evidence" value="ECO:0007669"/>
    <property type="project" value="UniProtKB-UniRule"/>
</dbReference>
<protein>
    <recommendedName>
        <fullName evidence="5 6">Large ribosomal subunit protein uL10</fullName>
    </recommendedName>
</protein>
<comment type="function">
    <text evidence="1 6">Forms part of the ribosomal stalk, playing a central role in the interaction of the ribosome with GTP-bound translation factors.</text>
</comment>
<dbReference type="SUPFAM" id="SSF160369">
    <property type="entry name" value="Ribosomal protein L10-like"/>
    <property type="match status" value="1"/>
</dbReference>
<sequence>MKKLGLIFKEASGNRIKGTLKKSDAVFIVKYSGVSSPDLSFLRQALKGSQASLFVVKNSVARRALKDSGLELLIKMIEGPCGLVFMNGEPIAAAQAVCNFIKEHGELKLEGGFLKDKVLEKKDIEAMSKLPSKEVLRAQVVMTLNSPISGLVITLNQLLAKFIYCIDQIKNKKTNS</sequence>
<dbReference type="Proteomes" id="UP000231292">
    <property type="component" value="Unassembled WGS sequence"/>
</dbReference>
<proteinExistence type="inferred from homology"/>
<evidence type="ECO:0000256" key="3">
    <source>
        <dbReference type="ARBA" id="ARBA00022980"/>
    </source>
</evidence>
<dbReference type="Gene3D" id="3.30.70.1730">
    <property type="match status" value="1"/>
</dbReference>
<comment type="caution">
    <text evidence="7">The sequence shown here is derived from an EMBL/GenBank/DDBJ whole genome shotgun (WGS) entry which is preliminary data.</text>
</comment>
<dbReference type="CDD" id="cd05797">
    <property type="entry name" value="Ribosomal_L10"/>
    <property type="match status" value="1"/>
</dbReference>
<keyword evidence="4 6" id="KW-0687">Ribonucleoprotein</keyword>
<evidence type="ECO:0000256" key="2">
    <source>
        <dbReference type="ARBA" id="ARBA00008889"/>
    </source>
</evidence>
<evidence type="ECO:0000256" key="5">
    <source>
        <dbReference type="ARBA" id="ARBA00035202"/>
    </source>
</evidence>
<accession>A0A2G9YKI6</accession>
<dbReference type="PANTHER" id="PTHR11560">
    <property type="entry name" value="39S RIBOSOMAL PROTEIN L10, MITOCHONDRIAL"/>
    <property type="match status" value="1"/>
</dbReference>
<dbReference type="GO" id="GO:0006412">
    <property type="term" value="P:translation"/>
    <property type="evidence" value="ECO:0007669"/>
    <property type="project" value="UniProtKB-UniRule"/>
</dbReference>
<keyword evidence="6" id="KW-0699">rRNA-binding</keyword>
<keyword evidence="6" id="KW-0694">RNA-binding</keyword>
<dbReference type="GO" id="GO:0005840">
    <property type="term" value="C:ribosome"/>
    <property type="evidence" value="ECO:0007669"/>
    <property type="project" value="UniProtKB-KW"/>
</dbReference>
<evidence type="ECO:0000256" key="4">
    <source>
        <dbReference type="ARBA" id="ARBA00023274"/>
    </source>
</evidence>
<reference evidence="7 8" key="1">
    <citation type="submission" date="2017-09" db="EMBL/GenBank/DDBJ databases">
        <title>Depth-based differentiation of microbial function through sediment-hosted aquifers and enrichment of novel symbionts in the deep terrestrial subsurface.</title>
        <authorList>
            <person name="Probst A.J."/>
            <person name="Ladd B."/>
            <person name="Jarett J.K."/>
            <person name="Geller-Mcgrath D.E."/>
            <person name="Sieber C.M."/>
            <person name="Emerson J.B."/>
            <person name="Anantharaman K."/>
            <person name="Thomas B.C."/>
            <person name="Malmstrom R."/>
            <person name="Stieglmeier M."/>
            <person name="Klingl A."/>
            <person name="Woyke T."/>
            <person name="Ryan C.M."/>
            <person name="Banfield J.F."/>
        </authorList>
    </citation>
    <scope>NUCLEOTIDE SEQUENCE [LARGE SCALE GENOMIC DNA]</scope>
    <source>
        <strain evidence="7">CG23_combo_of_CG06-09_8_20_14_all_41_10</strain>
    </source>
</reference>
<name>A0A2G9YKI6_9BACT</name>
<dbReference type="InterPro" id="IPR001790">
    <property type="entry name" value="Ribosomal_uL10"/>
</dbReference>
<dbReference type="NCBIfam" id="NF000955">
    <property type="entry name" value="PRK00099.1-1"/>
    <property type="match status" value="1"/>
</dbReference>
<dbReference type="Pfam" id="PF00466">
    <property type="entry name" value="Ribosomal_L10"/>
    <property type="match status" value="1"/>
</dbReference>
<evidence type="ECO:0000313" key="7">
    <source>
        <dbReference type="EMBL" id="PIP19041.1"/>
    </source>
</evidence>
<comment type="similarity">
    <text evidence="2 6">Belongs to the universal ribosomal protein uL10 family.</text>
</comment>
<dbReference type="GO" id="GO:1990904">
    <property type="term" value="C:ribonucleoprotein complex"/>
    <property type="evidence" value="ECO:0007669"/>
    <property type="project" value="UniProtKB-KW"/>
</dbReference>
<evidence type="ECO:0000313" key="8">
    <source>
        <dbReference type="Proteomes" id="UP000231292"/>
    </source>
</evidence>